<dbReference type="CDD" id="cd00198">
    <property type="entry name" value="vWFA"/>
    <property type="match status" value="1"/>
</dbReference>
<protein>
    <recommendedName>
        <fullName evidence="3">VWFA domain-containing protein</fullName>
    </recommendedName>
</protein>
<sequence length="472" mass="53103">MDKQTINQLIKQVVQDQMPLSETSHNTLLEHNRMLYASLLNLPSLSVEDSMQIIQRLLAVTEQDGKPVSLDAKRTEDRLMSEVLPFLEVTKVLEGFGKLVTLKVNNQRTATWIKTYILGSPHLEQWAVSHRALIAKLLTHALGKQATQTCVHFMLLSKTKRNDRQNAYLDKYIYHCAGNNTPALVKDVYLFLFGKLSETSHKQLNAYLQSRKKLENGKGLPYKVLRGLAATFHPKTEASQVRRLAGKNKVKREYIVGGELVGANSTNLVDRIRKQYIEGMQDEWVAQKILAESSKIPHWDAKVALVLDTSYSMLGFGARMYNNLSIATALTQVLEKRTSELTIVQVGNQQTTDFPQAQGVTTLAEGILEAMEHQPDAVLVVSDGYENVEQGDAEMVLQGLKNLGVETPFVHILPAFTVREAYEHRQALGKDTPLILETGEKGLMPTWLNIQFALRPNRIVDVLQNSMQMFLN</sequence>
<dbReference type="OrthoDB" id="444138at2"/>
<evidence type="ECO:0008006" key="3">
    <source>
        <dbReference type="Google" id="ProtNLM"/>
    </source>
</evidence>
<dbReference type="RefSeq" id="WP_002698158.1">
    <property type="nucleotide sequence ID" value="NZ_AAWS01000016.1"/>
</dbReference>
<dbReference type="eggNOG" id="ENOG5032TU0">
    <property type="taxonomic scope" value="Bacteria"/>
</dbReference>
<gene>
    <name evidence="1" type="ORF">M23134_03975</name>
</gene>
<keyword evidence="2" id="KW-1185">Reference proteome</keyword>
<dbReference type="AlphaFoldDB" id="A1ZMP3"/>
<dbReference type="InterPro" id="IPR036465">
    <property type="entry name" value="vWFA_dom_sf"/>
</dbReference>
<dbReference type="EMBL" id="AAWS01000016">
    <property type="protein sequence ID" value="EAY28423.1"/>
    <property type="molecule type" value="Genomic_DNA"/>
</dbReference>
<dbReference type="SUPFAM" id="SSF53300">
    <property type="entry name" value="vWA-like"/>
    <property type="match status" value="1"/>
</dbReference>
<organism evidence="1 2">
    <name type="scientific">Microscilla marina ATCC 23134</name>
    <dbReference type="NCBI Taxonomy" id="313606"/>
    <lineage>
        <taxon>Bacteria</taxon>
        <taxon>Pseudomonadati</taxon>
        <taxon>Bacteroidota</taxon>
        <taxon>Cytophagia</taxon>
        <taxon>Cytophagales</taxon>
        <taxon>Microscillaceae</taxon>
        <taxon>Microscilla</taxon>
    </lineage>
</organism>
<name>A1ZMP3_MICM2</name>
<proteinExistence type="predicted"/>
<evidence type="ECO:0000313" key="2">
    <source>
        <dbReference type="Proteomes" id="UP000004095"/>
    </source>
</evidence>
<accession>A1ZMP3</accession>
<evidence type="ECO:0000313" key="1">
    <source>
        <dbReference type="EMBL" id="EAY28423.1"/>
    </source>
</evidence>
<comment type="caution">
    <text evidence="1">The sequence shown here is derived from an EMBL/GenBank/DDBJ whole genome shotgun (WGS) entry which is preliminary data.</text>
</comment>
<reference evidence="1 2" key="1">
    <citation type="submission" date="2007-01" db="EMBL/GenBank/DDBJ databases">
        <authorList>
            <person name="Haygood M."/>
            <person name="Podell S."/>
            <person name="Anderson C."/>
            <person name="Hopkinson B."/>
            <person name="Roe K."/>
            <person name="Barbeau K."/>
            <person name="Gaasterland T."/>
            <person name="Ferriera S."/>
            <person name="Johnson J."/>
            <person name="Kravitz S."/>
            <person name="Beeson K."/>
            <person name="Sutton G."/>
            <person name="Rogers Y.-H."/>
            <person name="Friedman R."/>
            <person name="Frazier M."/>
            <person name="Venter J.C."/>
        </authorList>
    </citation>
    <scope>NUCLEOTIDE SEQUENCE [LARGE SCALE GENOMIC DNA]</scope>
    <source>
        <strain evidence="1 2">ATCC 23134</strain>
    </source>
</reference>
<dbReference type="Proteomes" id="UP000004095">
    <property type="component" value="Unassembled WGS sequence"/>
</dbReference>